<keyword evidence="3" id="KW-1185">Reference proteome</keyword>
<organism evidence="2 3">
    <name type="scientific">Aquibium pacificus</name>
    <dbReference type="NCBI Taxonomy" id="3153579"/>
    <lineage>
        <taxon>Bacteria</taxon>
        <taxon>Pseudomonadati</taxon>
        <taxon>Pseudomonadota</taxon>
        <taxon>Alphaproteobacteria</taxon>
        <taxon>Hyphomicrobiales</taxon>
        <taxon>Phyllobacteriaceae</taxon>
        <taxon>Aquibium</taxon>
    </lineage>
</organism>
<dbReference type="EMBL" id="JBDPGJ010000009">
    <property type="protein sequence ID" value="MEX0409400.1"/>
    <property type="molecule type" value="Genomic_DNA"/>
</dbReference>
<accession>A0ABV3SV43</accession>
<keyword evidence="2" id="KW-0560">Oxidoreductase</keyword>
<keyword evidence="2" id="KW-0223">Dioxygenase</keyword>
<evidence type="ECO:0000256" key="1">
    <source>
        <dbReference type="ARBA" id="ARBA00001954"/>
    </source>
</evidence>
<dbReference type="PANTHER" id="PTHR20883:SF48">
    <property type="entry name" value="ECTOINE DIOXYGENASE"/>
    <property type="match status" value="1"/>
</dbReference>
<dbReference type="Gene3D" id="2.60.120.620">
    <property type="entry name" value="q2cbj1_9rhob like domain"/>
    <property type="match status" value="1"/>
</dbReference>
<gene>
    <name evidence="2" type="ORF">ABGN05_27550</name>
</gene>
<comment type="cofactor">
    <cofactor evidence="1">
        <name>Fe(2+)</name>
        <dbReference type="ChEBI" id="CHEBI:29033"/>
    </cofactor>
</comment>
<dbReference type="RefSeq" id="WP_367957260.1">
    <property type="nucleotide sequence ID" value="NZ_JBDPGJ010000009.1"/>
</dbReference>
<dbReference type="InterPro" id="IPR008775">
    <property type="entry name" value="Phytyl_CoA_dOase-like"/>
</dbReference>
<dbReference type="SUPFAM" id="SSF51197">
    <property type="entry name" value="Clavaminate synthase-like"/>
    <property type="match status" value="1"/>
</dbReference>
<sequence length="231" mass="25033">MTGLPAADLSFWEHGAEIISGAVPLSVVRLVAEAFAKSIDGRAGVRSLEADPGVAAILAPGGHLGLVAQQFSEAPGDFMRPVRVVFFDKTPEVNWAVPWHQDRTIAVAERCEVDGFASWNRKNGVDHVEPPVWLLSRMITLRLHVDDAGAENGALDILPGSHRLGRVPAADVEQAVRAGVAVKCMAKSGDILAIRLTTIHRSVRSARPSRRRVLHVDYSPDDLPAPLRWRG</sequence>
<dbReference type="PANTHER" id="PTHR20883">
    <property type="entry name" value="PHYTANOYL-COA DIOXYGENASE DOMAIN CONTAINING 1"/>
    <property type="match status" value="1"/>
</dbReference>
<name>A0ABV3SV43_9HYPH</name>
<dbReference type="Pfam" id="PF05721">
    <property type="entry name" value="PhyH"/>
    <property type="match status" value="1"/>
</dbReference>
<dbReference type="Proteomes" id="UP001556692">
    <property type="component" value="Unassembled WGS sequence"/>
</dbReference>
<evidence type="ECO:0000313" key="2">
    <source>
        <dbReference type="EMBL" id="MEX0409400.1"/>
    </source>
</evidence>
<comment type="caution">
    <text evidence="2">The sequence shown here is derived from an EMBL/GenBank/DDBJ whole genome shotgun (WGS) entry which is preliminary data.</text>
</comment>
<proteinExistence type="predicted"/>
<reference evidence="2 3" key="1">
    <citation type="submission" date="2024-05" db="EMBL/GenBank/DDBJ databases">
        <authorList>
            <person name="Jiang F."/>
        </authorList>
    </citation>
    <scope>NUCLEOTIDE SEQUENCE [LARGE SCALE GENOMIC DNA]</scope>
    <source>
        <strain evidence="2 3">LZ166</strain>
    </source>
</reference>
<protein>
    <submittedName>
        <fullName evidence="2">Phytanoyl-CoA dioxygenase family protein</fullName>
    </submittedName>
</protein>
<dbReference type="GO" id="GO:0051213">
    <property type="term" value="F:dioxygenase activity"/>
    <property type="evidence" value="ECO:0007669"/>
    <property type="project" value="UniProtKB-KW"/>
</dbReference>
<evidence type="ECO:0000313" key="3">
    <source>
        <dbReference type="Proteomes" id="UP001556692"/>
    </source>
</evidence>